<dbReference type="Pfam" id="PF07534">
    <property type="entry name" value="TLD"/>
    <property type="match status" value="1"/>
</dbReference>
<dbReference type="PANTHER" id="PTHR45774:SF3">
    <property type="entry name" value="BTB (POZ) DOMAIN-CONTAINING 2B-RELATED"/>
    <property type="match status" value="1"/>
</dbReference>
<dbReference type="PROSITE" id="PS51886">
    <property type="entry name" value="TLDC"/>
    <property type="match status" value="1"/>
</dbReference>
<evidence type="ECO:0008006" key="4">
    <source>
        <dbReference type="Google" id="ProtNLM"/>
    </source>
</evidence>
<evidence type="ECO:0000313" key="3">
    <source>
        <dbReference type="EMBL" id="ESA12386.1"/>
    </source>
</evidence>
<feature type="domain" description="BTB" evidence="1">
    <location>
        <begin position="1"/>
        <end position="55"/>
    </location>
</feature>
<dbReference type="InterPro" id="IPR006571">
    <property type="entry name" value="TLDc_dom"/>
</dbReference>
<feature type="domain" description="TLDc" evidence="2">
    <location>
        <begin position="260"/>
        <end position="428"/>
    </location>
</feature>
<dbReference type="Pfam" id="PF07707">
    <property type="entry name" value="BACK"/>
    <property type="match status" value="1"/>
</dbReference>
<proteinExistence type="predicted"/>
<dbReference type="AlphaFoldDB" id="U9U9U9"/>
<organism evidence="3">
    <name type="scientific">Rhizophagus irregularis (strain DAOM 181602 / DAOM 197198 / MUCL 43194)</name>
    <name type="common">Arbuscular mycorrhizal fungus</name>
    <name type="synonym">Glomus intraradices</name>
    <dbReference type="NCBI Taxonomy" id="747089"/>
    <lineage>
        <taxon>Eukaryota</taxon>
        <taxon>Fungi</taxon>
        <taxon>Fungi incertae sedis</taxon>
        <taxon>Mucoromycota</taxon>
        <taxon>Glomeromycotina</taxon>
        <taxon>Glomeromycetes</taxon>
        <taxon>Glomerales</taxon>
        <taxon>Glomeraceae</taxon>
        <taxon>Rhizophagus</taxon>
    </lineage>
</organism>
<dbReference type="Gene3D" id="1.25.40.420">
    <property type="match status" value="1"/>
</dbReference>
<dbReference type="SUPFAM" id="SSF54695">
    <property type="entry name" value="POZ domain"/>
    <property type="match status" value="1"/>
</dbReference>
<evidence type="ECO:0000259" key="2">
    <source>
        <dbReference type="PROSITE" id="PS51886"/>
    </source>
</evidence>
<dbReference type="PROSITE" id="PS50097">
    <property type="entry name" value="BTB"/>
    <property type="match status" value="1"/>
</dbReference>
<sequence>MVILHYRSTYLQRILSTSNMENDGTLTHIKLPNISPEIFQIILRYIYGGKLSLEEYDTLDIIKILVSSNELNLQELTTYLQFYLIENKTDWMEENFSLIYQTSFENDSFLELRKYCIDLISKEPNKIFNSINFSSISENLLFTIIQSDNLQMSEIQIWENVLRWGIAQNLDLPSDFTDYSQNDFNNLKNTLQRFIPFIKFYNLTSKEFLEKVFPYEKIFPKDLYRDLLRVYLSLSDPNSKPSNNTKLGITKESKRTVDSKIITYQHVELISKWIDRLEITDKLISSYEFRLLYRASRGGYSHKRFHEICDNQPRTVTLVKVKDSNEILGGYNPLEWKSDEGFSTTKDSFIFSFSNEEIENYILSRVIIEKSAIYNSPNTGLSFGESDLKWKIWLGLWLGNCKKSTYENPIRKIEGKFAAEEFEVFQIVLD</sequence>
<evidence type="ECO:0000259" key="1">
    <source>
        <dbReference type="PROSITE" id="PS50097"/>
    </source>
</evidence>
<dbReference type="PANTHER" id="PTHR45774">
    <property type="entry name" value="BTB/POZ DOMAIN-CONTAINING"/>
    <property type="match status" value="1"/>
</dbReference>
<dbReference type="InterPro" id="IPR000210">
    <property type="entry name" value="BTB/POZ_dom"/>
</dbReference>
<dbReference type="EMBL" id="KI284990">
    <property type="protein sequence ID" value="ESA12386.1"/>
    <property type="molecule type" value="Genomic_DNA"/>
</dbReference>
<dbReference type="SMART" id="SM00584">
    <property type="entry name" value="TLDc"/>
    <property type="match status" value="1"/>
</dbReference>
<dbReference type="Gene3D" id="3.30.710.10">
    <property type="entry name" value="Potassium Channel Kv1.1, Chain A"/>
    <property type="match status" value="1"/>
</dbReference>
<dbReference type="eggNOG" id="KOG4350">
    <property type="taxonomic scope" value="Eukaryota"/>
</dbReference>
<reference evidence="3" key="1">
    <citation type="submission" date="2013-07" db="EMBL/GenBank/DDBJ databases">
        <title>The genome of an arbuscular mycorrhizal fungus provides insights into the evolution of the oldest plant symbiosis.</title>
        <authorList>
            <consortium name="DOE Joint Genome Institute"/>
            <person name="Tisserant E."/>
            <person name="Malbreil M."/>
            <person name="Kuo A."/>
            <person name="Kohler A."/>
            <person name="Symeonidi A."/>
            <person name="Balestrini R."/>
            <person name="Charron P."/>
            <person name="Duensing N."/>
            <person name="Frei-dit-Frey N."/>
            <person name="Gianinazzi-Pearson V."/>
            <person name="Gilbert B."/>
            <person name="Handa Y."/>
            <person name="Hijri M."/>
            <person name="Kaul R."/>
            <person name="Kawaguchi M."/>
            <person name="Krajinski F."/>
            <person name="Lammers P."/>
            <person name="Lapierre D."/>
            <person name="Masclaux F.G."/>
            <person name="Murat C."/>
            <person name="Morin E."/>
            <person name="Ndikumana S."/>
            <person name="Pagni M."/>
            <person name="Petitpierre D."/>
            <person name="Requena N."/>
            <person name="Rosikiewicz P."/>
            <person name="Riley R."/>
            <person name="Saito K."/>
            <person name="San Clemente H."/>
            <person name="Shapiro H."/>
            <person name="van Tuinen D."/>
            <person name="Becard G."/>
            <person name="Bonfante P."/>
            <person name="Paszkowski U."/>
            <person name="Shachar-Hill Y."/>
            <person name="Young J.P."/>
            <person name="Sanders I.R."/>
            <person name="Henrissat B."/>
            <person name="Rensing S.A."/>
            <person name="Grigoriev I.V."/>
            <person name="Corradi N."/>
            <person name="Roux C."/>
            <person name="Martin F."/>
        </authorList>
    </citation>
    <scope>NUCLEOTIDE SEQUENCE</scope>
    <source>
        <strain evidence="3">DAOM 197198</strain>
    </source>
</reference>
<dbReference type="VEuPathDB" id="FungiDB:RhiirFUN_017519"/>
<name>U9U9U9_RHIID</name>
<dbReference type="CDD" id="cd18186">
    <property type="entry name" value="BTB_POZ_ZBTB_KLHL-like"/>
    <property type="match status" value="1"/>
</dbReference>
<dbReference type="InterPro" id="IPR011705">
    <property type="entry name" value="BACK"/>
</dbReference>
<dbReference type="HOGENOM" id="CLU_021542_0_0_1"/>
<dbReference type="InterPro" id="IPR011333">
    <property type="entry name" value="SKP1/BTB/POZ_sf"/>
</dbReference>
<protein>
    <recommendedName>
        <fullName evidence="4">Kelch-like protein 17</fullName>
    </recommendedName>
</protein>
<gene>
    <name evidence="3" type="ORF">GLOINDRAFT_27213</name>
</gene>
<accession>U9U9U9</accession>
<dbReference type="Pfam" id="PF00651">
    <property type="entry name" value="BTB"/>
    <property type="match status" value="1"/>
</dbReference>